<dbReference type="PANTHER" id="PTHR33376">
    <property type="match status" value="1"/>
</dbReference>
<keyword evidence="1 2" id="KW-0732">Signal</keyword>
<dbReference type="Pfam" id="PF03480">
    <property type="entry name" value="DctP"/>
    <property type="match status" value="1"/>
</dbReference>
<dbReference type="Gene3D" id="3.40.190.170">
    <property type="entry name" value="Bacterial extracellular solute-binding protein, family 7"/>
    <property type="match status" value="1"/>
</dbReference>
<protein>
    <submittedName>
        <fullName evidence="3">TRAP transporter substrate-binding protein</fullName>
    </submittedName>
</protein>
<evidence type="ECO:0000256" key="2">
    <source>
        <dbReference type="SAM" id="SignalP"/>
    </source>
</evidence>
<feature type="signal peptide" evidence="2">
    <location>
        <begin position="1"/>
        <end position="18"/>
    </location>
</feature>
<organism evidence="3 4">
    <name type="scientific">Siminovitchia sediminis</name>
    <dbReference type="NCBI Taxonomy" id="1274353"/>
    <lineage>
        <taxon>Bacteria</taxon>
        <taxon>Bacillati</taxon>
        <taxon>Bacillota</taxon>
        <taxon>Bacilli</taxon>
        <taxon>Bacillales</taxon>
        <taxon>Bacillaceae</taxon>
        <taxon>Siminovitchia</taxon>
    </lineage>
</organism>
<gene>
    <name evidence="3" type="ORF">ACFSCZ_14505</name>
</gene>
<dbReference type="PROSITE" id="PS51257">
    <property type="entry name" value="PROKAR_LIPOPROTEIN"/>
    <property type="match status" value="1"/>
</dbReference>
<comment type="caution">
    <text evidence="3">The sequence shown here is derived from an EMBL/GenBank/DDBJ whole genome shotgun (WGS) entry which is preliminary data.</text>
</comment>
<accession>A0ABW4KKS8</accession>
<keyword evidence="4" id="KW-1185">Reference proteome</keyword>
<dbReference type="PANTHER" id="PTHR33376:SF5">
    <property type="entry name" value="EXTRACYTOPLASMIC SOLUTE RECEPTOR PROTEIN"/>
    <property type="match status" value="1"/>
</dbReference>
<name>A0ABW4KKS8_9BACI</name>
<evidence type="ECO:0000313" key="3">
    <source>
        <dbReference type="EMBL" id="MFD1707934.1"/>
    </source>
</evidence>
<reference evidence="4" key="1">
    <citation type="journal article" date="2019" name="Int. J. Syst. Evol. Microbiol.">
        <title>The Global Catalogue of Microorganisms (GCM) 10K type strain sequencing project: providing services to taxonomists for standard genome sequencing and annotation.</title>
        <authorList>
            <consortium name="The Broad Institute Genomics Platform"/>
            <consortium name="The Broad Institute Genome Sequencing Center for Infectious Disease"/>
            <person name="Wu L."/>
            <person name="Ma J."/>
        </authorList>
    </citation>
    <scope>NUCLEOTIDE SEQUENCE [LARGE SCALE GENOMIC DNA]</scope>
    <source>
        <strain evidence="4">CGMCC 1.12295</strain>
    </source>
</reference>
<dbReference type="EMBL" id="JBHUEO010000049">
    <property type="protein sequence ID" value="MFD1707934.1"/>
    <property type="molecule type" value="Genomic_DNA"/>
</dbReference>
<sequence>MKKYSIGFLLMSLLFVLAACGSSGSSGSSDKPDASSGDSGGNSVNIDFSLFSSENDAFSVVFREWAERVEEETEGRITFTPYYSGQLTSLFDTLDSVKNGTVGGGLLSAGAITGQVTDVSILEPEGVFDGEEHFKNFYNNTLDTMNDIFEEHGVHMTFWTLGSTEVLTMSPDEFLTDPKQYKGIKIRTAGKWQAAQMEAAGAVPVTMDPGELYLALQNKTVDSTMQTVSLAKAFKLYEVAPKLALRDVTANAVMYVINPDVWNEISEQDQETIMNISKEVALSSWRTLEEQQENDLQTMVDEGAEVHEMTEEEKAKLMKELTSIFPDIAESMGEKGMKLYDSIEESK</sequence>
<feature type="chain" id="PRO_5045772544" evidence="2">
    <location>
        <begin position="19"/>
        <end position="347"/>
    </location>
</feature>
<dbReference type="InterPro" id="IPR018389">
    <property type="entry name" value="DctP_fam"/>
</dbReference>
<proteinExistence type="predicted"/>
<dbReference type="CDD" id="cd13603">
    <property type="entry name" value="PBP2_TRAP_Siap_TeaA_like"/>
    <property type="match status" value="1"/>
</dbReference>
<evidence type="ECO:0000256" key="1">
    <source>
        <dbReference type="ARBA" id="ARBA00022729"/>
    </source>
</evidence>
<dbReference type="RefSeq" id="WP_380774809.1">
    <property type="nucleotide sequence ID" value="NZ_JBHUEO010000049.1"/>
</dbReference>
<dbReference type="NCBIfam" id="NF037995">
    <property type="entry name" value="TRAP_S1"/>
    <property type="match status" value="1"/>
</dbReference>
<evidence type="ECO:0000313" key="4">
    <source>
        <dbReference type="Proteomes" id="UP001597301"/>
    </source>
</evidence>
<dbReference type="InterPro" id="IPR038404">
    <property type="entry name" value="TRAP_DctP_sf"/>
</dbReference>
<dbReference type="Proteomes" id="UP001597301">
    <property type="component" value="Unassembled WGS sequence"/>
</dbReference>